<dbReference type="GO" id="GO:0022857">
    <property type="term" value="F:transmembrane transporter activity"/>
    <property type="evidence" value="ECO:0007669"/>
    <property type="project" value="TreeGrafter"/>
</dbReference>
<feature type="transmembrane region" description="Helical" evidence="6">
    <location>
        <begin position="331"/>
        <end position="358"/>
    </location>
</feature>
<feature type="transmembrane region" description="Helical" evidence="6">
    <location>
        <begin position="426"/>
        <end position="448"/>
    </location>
</feature>
<feature type="domain" description="ABC3 transporter permease C-terminal" evidence="7">
    <location>
        <begin position="675"/>
        <end position="787"/>
    </location>
</feature>
<feature type="transmembrane region" description="Helical" evidence="6">
    <location>
        <begin position="759"/>
        <end position="780"/>
    </location>
</feature>
<evidence type="ECO:0000256" key="2">
    <source>
        <dbReference type="ARBA" id="ARBA00022475"/>
    </source>
</evidence>
<proteinExistence type="predicted"/>
<accession>A0A4R4KDG0</accession>
<evidence type="ECO:0000256" key="6">
    <source>
        <dbReference type="SAM" id="Phobius"/>
    </source>
</evidence>
<feature type="transmembrane region" description="Helical" evidence="6">
    <location>
        <begin position="285"/>
        <end position="304"/>
    </location>
</feature>
<evidence type="ECO:0000313" key="10">
    <source>
        <dbReference type="Proteomes" id="UP000295706"/>
    </source>
</evidence>
<protein>
    <submittedName>
        <fullName evidence="9">FtsX-like permease family protein</fullName>
    </submittedName>
</protein>
<gene>
    <name evidence="9" type="ORF">EZE20_09130</name>
</gene>
<evidence type="ECO:0000259" key="8">
    <source>
        <dbReference type="Pfam" id="PF12704"/>
    </source>
</evidence>
<keyword evidence="2" id="KW-1003">Cell membrane</keyword>
<evidence type="ECO:0000256" key="4">
    <source>
        <dbReference type="ARBA" id="ARBA00022989"/>
    </source>
</evidence>
<feature type="transmembrane region" description="Helical" evidence="6">
    <location>
        <begin position="715"/>
        <end position="739"/>
    </location>
</feature>
<evidence type="ECO:0000256" key="5">
    <source>
        <dbReference type="ARBA" id="ARBA00023136"/>
    </source>
</evidence>
<evidence type="ECO:0000259" key="7">
    <source>
        <dbReference type="Pfam" id="PF02687"/>
    </source>
</evidence>
<sequence>MIKNYFLVAFRSLKRNSSYATINILGLGLGICCAILVFALVKYHLSFDTFHANSERIYRIVTEQHRDNITYVSSVPAPLGNALRMDHDFGEKIARIATFDEQLIKVKTTGETKKFNEENGIAFTEPGYFEIFNFPLLQGNASTALTEPRTALVTERVAKKLFGEVDPINQTFQINDSIEIRVTGLLQNLPPNTDQKAEIFISYPTLKSYNEWLASEDSWGGIMSAMKCYIRLRPQVSAAQVEAVLPAYVEKYRAKSKNVHHYKLQPLADVHFNERYQGSMKKSNLWVLSLIGLFLILTASVNFINLATAQALNRAGEVGIRKALGSLRRQIFWQFIAQTALITLLAGLLALMLAWLALPYVNQWFGAEVRLDFLSDATLLLFVPALLLLVTFLAGAYPGLILAGFQPIVALKGKLSQQTIGGFNTRRALIVVQFAISQALMVALFVIAEQMRFSKEADLGFDKEAVVMLPIASAPERTKTVRQELLKLSGVESVSLCFAAPAAGYSWNTTPYYDNRQEEEVFRMTLKAADDAYLSTFGLELVAGRNIFPSDTTNEFLVNEMTARKLNLSSPEELLGKSLSINGDKNGTIVGVIKDFHDNSFHEDISPAAVFSDISGYNAYAVKINKSDVATTLKSIEQTWSRLHPDQLYEHEFLDDQIASFYDTEALMLKLIQAFSLIAILIGCLGLYGLVRFMATQKTKEIGIRKVLGSSIEQILWIFGKEISLLMLIAFTIAAPVAWMLMSEWLQDFKYHIPLGPSFFVWAIAATFAVALITVSYQSIKAALMNPVKSLRSE</sequence>
<feature type="domain" description="ABC3 transporter permease C-terminal" evidence="7">
    <location>
        <begin position="290"/>
        <end position="406"/>
    </location>
</feature>
<dbReference type="PANTHER" id="PTHR30572:SF18">
    <property type="entry name" value="ABC-TYPE MACROLIDE FAMILY EXPORT SYSTEM PERMEASE COMPONENT 2"/>
    <property type="match status" value="1"/>
</dbReference>
<dbReference type="GO" id="GO:0005886">
    <property type="term" value="C:plasma membrane"/>
    <property type="evidence" value="ECO:0007669"/>
    <property type="project" value="UniProtKB-SubCell"/>
</dbReference>
<feature type="transmembrane region" description="Helical" evidence="6">
    <location>
        <begin position="20"/>
        <end position="41"/>
    </location>
</feature>
<dbReference type="Pfam" id="PF12704">
    <property type="entry name" value="MacB_PCD"/>
    <property type="match status" value="2"/>
</dbReference>
<evidence type="ECO:0000313" key="9">
    <source>
        <dbReference type="EMBL" id="TDB65920.1"/>
    </source>
</evidence>
<dbReference type="Proteomes" id="UP000295706">
    <property type="component" value="Unassembled WGS sequence"/>
</dbReference>
<evidence type="ECO:0000256" key="1">
    <source>
        <dbReference type="ARBA" id="ARBA00004651"/>
    </source>
</evidence>
<dbReference type="RefSeq" id="WP_132116771.1">
    <property type="nucleotide sequence ID" value="NZ_SMJU01000005.1"/>
</dbReference>
<name>A0A4R4KDG0_9BACT</name>
<dbReference type="PANTHER" id="PTHR30572">
    <property type="entry name" value="MEMBRANE COMPONENT OF TRANSPORTER-RELATED"/>
    <property type="match status" value="1"/>
</dbReference>
<organism evidence="9 10">
    <name type="scientific">Arundinibacter roseus</name>
    <dbReference type="NCBI Taxonomy" id="2070510"/>
    <lineage>
        <taxon>Bacteria</taxon>
        <taxon>Pseudomonadati</taxon>
        <taxon>Bacteroidota</taxon>
        <taxon>Cytophagia</taxon>
        <taxon>Cytophagales</taxon>
        <taxon>Spirosomataceae</taxon>
        <taxon>Arundinibacter</taxon>
    </lineage>
</organism>
<dbReference type="Pfam" id="PF02687">
    <property type="entry name" value="FtsX"/>
    <property type="match status" value="2"/>
</dbReference>
<comment type="subcellular location">
    <subcellularLocation>
        <location evidence="1">Cell membrane</location>
        <topology evidence="1">Multi-pass membrane protein</topology>
    </subcellularLocation>
</comment>
<dbReference type="AlphaFoldDB" id="A0A4R4KDG0"/>
<feature type="domain" description="MacB-like periplasmic core" evidence="8">
    <location>
        <begin position="22"/>
        <end position="245"/>
    </location>
</feature>
<dbReference type="InterPro" id="IPR003838">
    <property type="entry name" value="ABC3_permease_C"/>
</dbReference>
<keyword evidence="10" id="KW-1185">Reference proteome</keyword>
<keyword evidence="3 6" id="KW-0812">Transmembrane</keyword>
<dbReference type="InterPro" id="IPR025857">
    <property type="entry name" value="MacB_PCD"/>
</dbReference>
<feature type="transmembrane region" description="Helical" evidence="6">
    <location>
        <begin position="378"/>
        <end position="405"/>
    </location>
</feature>
<comment type="caution">
    <text evidence="9">The sequence shown here is derived from an EMBL/GenBank/DDBJ whole genome shotgun (WGS) entry which is preliminary data.</text>
</comment>
<feature type="transmembrane region" description="Helical" evidence="6">
    <location>
        <begin position="674"/>
        <end position="695"/>
    </location>
</feature>
<dbReference type="OrthoDB" id="5933722at2"/>
<keyword evidence="4 6" id="KW-1133">Transmembrane helix</keyword>
<dbReference type="EMBL" id="SMJU01000005">
    <property type="protein sequence ID" value="TDB65920.1"/>
    <property type="molecule type" value="Genomic_DNA"/>
</dbReference>
<reference evidence="9 10" key="1">
    <citation type="submission" date="2019-02" db="EMBL/GenBank/DDBJ databases">
        <title>Arundinibacter roseus gen. nov., sp. nov., a new member of the family Cytophagaceae.</title>
        <authorList>
            <person name="Szuroczki S."/>
            <person name="Khayer B."/>
            <person name="Sproer C."/>
            <person name="Toumi M."/>
            <person name="Szabo A."/>
            <person name="Felfoldi T."/>
            <person name="Schumann P."/>
            <person name="Toth E."/>
        </authorList>
    </citation>
    <scope>NUCLEOTIDE SEQUENCE [LARGE SCALE GENOMIC DNA]</scope>
    <source>
        <strain evidence="9 10">DMA-k-7a</strain>
    </source>
</reference>
<feature type="domain" description="MacB-like periplasmic core" evidence="8">
    <location>
        <begin position="435"/>
        <end position="626"/>
    </location>
</feature>
<dbReference type="InterPro" id="IPR050250">
    <property type="entry name" value="Macrolide_Exporter_MacB"/>
</dbReference>
<keyword evidence="5 6" id="KW-0472">Membrane</keyword>
<evidence type="ECO:0000256" key="3">
    <source>
        <dbReference type="ARBA" id="ARBA00022692"/>
    </source>
</evidence>